<dbReference type="Pfam" id="PF13365">
    <property type="entry name" value="Trypsin_2"/>
    <property type="match status" value="1"/>
</dbReference>
<proteinExistence type="predicted"/>
<organism evidence="1 2">
    <name type="scientific">Edaphobacter aggregans</name>
    <dbReference type="NCBI Taxonomy" id="570835"/>
    <lineage>
        <taxon>Bacteria</taxon>
        <taxon>Pseudomonadati</taxon>
        <taxon>Acidobacteriota</taxon>
        <taxon>Terriglobia</taxon>
        <taxon>Terriglobales</taxon>
        <taxon>Acidobacteriaceae</taxon>
        <taxon>Edaphobacter</taxon>
    </lineage>
</organism>
<evidence type="ECO:0000313" key="1">
    <source>
        <dbReference type="EMBL" id="RSL19258.1"/>
    </source>
</evidence>
<dbReference type="EMBL" id="RSDW01000001">
    <property type="protein sequence ID" value="RSL19258.1"/>
    <property type="molecule type" value="Genomic_DNA"/>
</dbReference>
<gene>
    <name evidence="1" type="ORF">EDE15_4918</name>
</gene>
<dbReference type="AlphaFoldDB" id="A0A428MQV0"/>
<keyword evidence="2" id="KW-1185">Reference proteome</keyword>
<evidence type="ECO:0000313" key="2">
    <source>
        <dbReference type="Proteomes" id="UP000269669"/>
    </source>
</evidence>
<dbReference type="RefSeq" id="WP_185827361.1">
    <property type="nucleotide sequence ID" value="NZ_RSDW01000001.1"/>
</dbReference>
<comment type="caution">
    <text evidence="1">The sequence shown here is derived from an EMBL/GenBank/DDBJ whole genome shotgun (WGS) entry which is preliminary data.</text>
</comment>
<dbReference type="InterPro" id="IPR043504">
    <property type="entry name" value="Peptidase_S1_PA_chymotrypsin"/>
</dbReference>
<protein>
    <submittedName>
        <fullName evidence="1">Trypsin-like peptidase</fullName>
    </submittedName>
</protein>
<dbReference type="SUPFAM" id="SSF50494">
    <property type="entry name" value="Trypsin-like serine proteases"/>
    <property type="match status" value="1"/>
</dbReference>
<dbReference type="InterPro" id="IPR009003">
    <property type="entry name" value="Peptidase_S1_PA"/>
</dbReference>
<name>A0A428MQV0_9BACT</name>
<reference evidence="1 2" key="1">
    <citation type="submission" date="2018-12" db="EMBL/GenBank/DDBJ databases">
        <title>Sequencing of bacterial isolates from soil warming experiment in Harvard Forest, Massachusetts, USA.</title>
        <authorList>
            <person name="Deangelis K."/>
        </authorList>
    </citation>
    <scope>NUCLEOTIDE SEQUENCE [LARGE SCALE GENOMIC DNA]</scope>
    <source>
        <strain evidence="1 2">EB153</strain>
    </source>
</reference>
<sequence>MNRMRFAVLVFVVVDLCGLLVCGHLSAGQLPCEVEKSTRAQVVMVSAAEGACAAGIVVGFDAQTVYIATAAHIVGDLSVNPLPRVRIRFDGLSGDPRLGAISHFDPPDKSDLAVVNIKRDPALNAFLGQIDFHILSSVPLPQSDSPVHSIGCSGLTWWKTGNNETLLPSDHDYLRFHSDMEQGQSGGALYTEAWELGADAVAAERQHTLCPSH</sequence>
<dbReference type="Proteomes" id="UP000269669">
    <property type="component" value="Unassembled WGS sequence"/>
</dbReference>
<accession>A0A428MQV0</accession>
<dbReference type="Gene3D" id="2.40.10.10">
    <property type="entry name" value="Trypsin-like serine proteases"/>
    <property type="match status" value="2"/>
</dbReference>